<accession>A0ABR6HRC0</accession>
<evidence type="ECO:0000256" key="1">
    <source>
        <dbReference type="ARBA" id="ARBA00023172"/>
    </source>
</evidence>
<keyword evidence="3" id="KW-1185">Reference proteome</keyword>
<dbReference type="InterPro" id="IPR011010">
    <property type="entry name" value="DNA_brk_join_enz"/>
</dbReference>
<proteinExistence type="predicted"/>
<dbReference type="Gene3D" id="1.10.443.10">
    <property type="entry name" value="Intergrase catalytic core"/>
    <property type="match status" value="1"/>
</dbReference>
<protein>
    <submittedName>
        <fullName evidence="2">Site-specific recombinase XerC</fullName>
    </submittedName>
</protein>
<sequence length="99" mass="11105">MPPPLSWSWAYAQRGVRLDRRDRHIVSVLAGIRRRHARPPVQKDAIGPDDLRAMLATLGHDLRGLRDRAMLLAGFARALRRSELVGLDRTKDDTIDGSG</sequence>
<gene>
    <name evidence="2" type="ORF">FHS00_002634</name>
</gene>
<evidence type="ECO:0000313" key="2">
    <source>
        <dbReference type="EMBL" id="MBB3713033.1"/>
    </source>
</evidence>
<dbReference type="SUPFAM" id="SSF56349">
    <property type="entry name" value="DNA breaking-rejoining enzymes"/>
    <property type="match status" value="1"/>
</dbReference>
<dbReference type="EMBL" id="JACIBX010000010">
    <property type="protein sequence ID" value="MBB3713033.1"/>
    <property type="molecule type" value="Genomic_DNA"/>
</dbReference>
<dbReference type="InterPro" id="IPR013762">
    <property type="entry name" value="Integrase-like_cat_sf"/>
</dbReference>
<name>A0ABR6HRC0_9RHOB</name>
<dbReference type="Proteomes" id="UP000576152">
    <property type="component" value="Unassembled WGS sequence"/>
</dbReference>
<keyword evidence="1" id="KW-0233">DNA recombination</keyword>
<evidence type="ECO:0000313" key="3">
    <source>
        <dbReference type="Proteomes" id="UP000576152"/>
    </source>
</evidence>
<organism evidence="2 3">
    <name type="scientific">Limimaricola variabilis</name>
    <dbReference type="NCBI Taxonomy" id="1492771"/>
    <lineage>
        <taxon>Bacteria</taxon>
        <taxon>Pseudomonadati</taxon>
        <taxon>Pseudomonadota</taxon>
        <taxon>Alphaproteobacteria</taxon>
        <taxon>Rhodobacterales</taxon>
        <taxon>Paracoccaceae</taxon>
        <taxon>Limimaricola</taxon>
    </lineage>
</organism>
<reference evidence="2 3" key="1">
    <citation type="submission" date="2020-08" db="EMBL/GenBank/DDBJ databases">
        <title>Genomic Encyclopedia of Type Strains, Phase III (KMG-III): the genomes of soil and plant-associated and newly described type strains.</title>
        <authorList>
            <person name="Whitman W."/>
        </authorList>
    </citation>
    <scope>NUCLEOTIDE SEQUENCE [LARGE SCALE GENOMIC DNA]</scope>
    <source>
        <strain evidence="2 3">CECT 8572</strain>
    </source>
</reference>
<comment type="caution">
    <text evidence="2">The sequence shown here is derived from an EMBL/GenBank/DDBJ whole genome shotgun (WGS) entry which is preliminary data.</text>
</comment>